<name>I0HCW6_ACTM4</name>
<dbReference type="HOGENOM" id="CLU_097170_1_0_11"/>
<dbReference type="EMBL" id="AP012319">
    <property type="protein sequence ID" value="BAL90853.1"/>
    <property type="molecule type" value="Genomic_DNA"/>
</dbReference>
<dbReference type="KEGG" id="ams:AMIS_56330"/>
<reference evidence="2 3" key="1">
    <citation type="submission" date="2012-02" db="EMBL/GenBank/DDBJ databases">
        <title>Complete genome sequence of Actinoplanes missouriensis 431 (= NBRC 102363).</title>
        <authorList>
            <person name="Ohnishi Y."/>
            <person name="Ishikawa J."/>
            <person name="Sekine M."/>
            <person name="Hosoyama A."/>
            <person name="Harada T."/>
            <person name="Narita H."/>
            <person name="Hata T."/>
            <person name="Konno Y."/>
            <person name="Tutikane K."/>
            <person name="Fujita N."/>
            <person name="Horinouchi S."/>
            <person name="Hayakawa M."/>
        </authorList>
    </citation>
    <scope>NUCLEOTIDE SEQUENCE [LARGE SCALE GENOMIC DNA]</scope>
    <source>
        <strain evidence="3">ATCC 14538 / DSM 43046 / CBS 188.64 / JCM 3121 / NBRC 102363 / NCIMB 12654 / NRRL B-3342 / UNCC 431</strain>
    </source>
</reference>
<accession>I0HCW6</accession>
<evidence type="ECO:0000259" key="1">
    <source>
        <dbReference type="Pfam" id="PF21806"/>
    </source>
</evidence>
<dbReference type="Pfam" id="PF21806">
    <property type="entry name" value="DUF6879"/>
    <property type="match status" value="1"/>
</dbReference>
<keyword evidence="3" id="KW-1185">Reference proteome</keyword>
<dbReference type="RefSeq" id="WP_014445741.1">
    <property type="nucleotide sequence ID" value="NC_017093.1"/>
</dbReference>
<sequence>MQLLLNGAFEATFRSFERSAFHLEVADVYDIAEESEPIRRYLAGEPDDFAWQEPWLDLIRRTTATGRSVRRLRVVTVPHGLYTRWLLSVSHLNVDAGERIRWLPRDDLNGLPVTADDFWIFDDRRVVFTLVAPDGSFTAGAATEDPAIVGHCARVRDALWPRAVPHEDYVRP</sequence>
<organism evidence="2 3">
    <name type="scientific">Actinoplanes missouriensis (strain ATCC 14538 / DSM 43046 / CBS 188.64 / JCM 3121 / NBRC 102363 / NCIMB 12654 / NRRL B-3342 / UNCC 431)</name>
    <dbReference type="NCBI Taxonomy" id="512565"/>
    <lineage>
        <taxon>Bacteria</taxon>
        <taxon>Bacillati</taxon>
        <taxon>Actinomycetota</taxon>
        <taxon>Actinomycetes</taxon>
        <taxon>Micromonosporales</taxon>
        <taxon>Micromonosporaceae</taxon>
        <taxon>Actinoplanes</taxon>
    </lineage>
</organism>
<dbReference type="OrthoDB" id="3821358at2"/>
<dbReference type="InterPro" id="IPR049244">
    <property type="entry name" value="DUF6879"/>
</dbReference>
<evidence type="ECO:0000313" key="2">
    <source>
        <dbReference type="EMBL" id="BAL90853.1"/>
    </source>
</evidence>
<evidence type="ECO:0000313" key="3">
    <source>
        <dbReference type="Proteomes" id="UP000007882"/>
    </source>
</evidence>
<protein>
    <recommendedName>
        <fullName evidence="1">DUF6879 domain-containing protein</fullName>
    </recommendedName>
</protein>
<feature type="domain" description="DUF6879" evidence="1">
    <location>
        <begin position="8"/>
        <end position="170"/>
    </location>
</feature>
<dbReference type="PATRIC" id="fig|512565.3.peg.5631"/>
<dbReference type="STRING" id="512565.AMIS_56330"/>
<dbReference type="AlphaFoldDB" id="I0HCW6"/>
<gene>
    <name evidence="2" type="ordered locus">AMIS_56330</name>
</gene>
<dbReference type="Proteomes" id="UP000007882">
    <property type="component" value="Chromosome"/>
</dbReference>
<proteinExistence type="predicted"/>
<dbReference type="eggNOG" id="ENOG5032UPC">
    <property type="taxonomic scope" value="Bacteria"/>
</dbReference>